<reference evidence="2" key="1">
    <citation type="submission" date="2021-01" db="EMBL/GenBank/DDBJ databases">
        <authorList>
            <person name="Corre E."/>
            <person name="Pelletier E."/>
            <person name="Niang G."/>
            <person name="Scheremetjew M."/>
            <person name="Finn R."/>
            <person name="Kale V."/>
            <person name="Holt S."/>
            <person name="Cochrane G."/>
            <person name="Meng A."/>
            <person name="Brown T."/>
            <person name="Cohen L."/>
        </authorList>
    </citation>
    <scope>NUCLEOTIDE SEQUENCE</scope>
    <source>
        <strain evidence="2">CCMP1381</strain>
    </source>
</reference>
<keyword evidence="1" id="KW-0472">Membrane</keyword>
<accession>A0A7S2ATN8</accession>
<proteinExistence type="predicted"/>
<dbReference type="AlphaFoldDB" id="A0A7S2ATN8"/>
<sequence>MLALMTNIMQFAWWKVKNKNKNLSHWGKFGPVYVLAIATVLVLIQPTCMLVISSWDIENFFFDHDDESNALVPNTTLGLMIQIFGTYLGFIFMFWGVVWATNLHIKIARKWKALNPQRPAPVTLQ</sequence>
<dbReference type="EMBL" id="HBGS01006008">
    <property type="protein sequence ID" value="CAD9377265.1"/>
    <property type="molecule type" value="Transcribed_RNA"/>
</dbReference>
<evidence type="ECO:0000256" key="1">
    <source>
        <dbReference type="SAM" id="Phobius"/>
    </source>
</evidence>
<feature type="transmembrane region" description="Helical" evidence="1">
    <location>
        <begin position="32"/>
        <end position="55"/>
    </location>
</feature>
<gene>
    <name evidence="2" type="ORF">DSPE1174_LOCUS3160</name>
</gene>
<protein>
    <submittedName>
        <fullName evidence="2">Uncharacterized protein</fullName>
    </submittedName>
</protein>
<organism evidence="2">
    <name type="scientific">Octactis speculum</name>
    <dbReference type="NCBI Taxonomy" id="3111310"/>
    <lineage>
        <taxon>Eukaryota</taxon>
        <taxon>Sar</taxon>
        <taxon>Stramenopiles</taxon>
        <taxon>Ochrophyta</taxon>
        <taxon>Dictyochophyceae</taxon>
        <taxon>Dictyochales</taxon>
        <taxon>Dictyochaceae</taxon>
        <taxon>Octactis</taxon>
    </lineage>
</organism>
<feature type="transmembrane region" description="Helical" evidence="1">
    <location>
        <begin position="75"/>
        <end position="100"/>
    </location>
</feature>
<evidence type="ECO:0000313" key="2">
    <source>
        <dbReference type="EMBL" id="CAD9377265.1"/>
    </source>
</evidence>
<keyword evidence="1" id="KW-1133">Transmembrane helix</keyword>
<name>A0A7S2ATN8_9STRA</name>
<keyword evidence="1" id="KW-0812">Transmembrane</keyword>